<evidence type="ECO:0000256" key="3">
    <source>
        <dbReference type="ARBA" id="ARBA00012438"/>
    </source>
</evidence>
<dbReference type="SUPFAM" id="SSF47384">
    <property type="entry name" value="Homodimeric domain of signal transducing histidine kinase"/>
    <property type="match status" value="1"/>
</dbReference>
<dbReference type="InterPro" id="IPR003594">
    <property type="entry name" value="HATPase_dom"/>
</dbReference>
<evidence type="ECO:0000259" key="10">
    <source>
        <dbReference type="PROSITE" id="PS50109"/>
    </source>
</evidence>
<dbReference type="SMART" id="SM00387">
    <property type="entry name" value="HATPase_c"/>
    <property type="match status" value="1"/>
</dbReference>
<evidence type="ECO:0000256" key="1">
    <source>
        <dbReference type="ARBA" id="ARBA00000085"/>
    </source>
</evidence>
<dbReference type="InterPro" id="IPR050351">
    <property type="entry name" value="BphY/WalK/GraS-like"/>
</dbReference>
<dbReference type="InterPro" id="IPR036890">
    <property type="entry name" value="HATPase_C_sf"/>
</dbReference>
<evidence type="ECO:0000256" key="5">
    <source>
        <dbReference type="ARBA" id="ARBA00022679"/>
    </source>
</evidence>
<organism evidence="11 12">
    <name type="scientific">Enterococcus eurekensis</name>
    <dbReference type="NCBI Taxonomy" id="1159753"/>
    <lineage>
        <taxon>Bacteria</taxon>
        <taxon>Bacillati</taxon>
        <taxon>Bacillota</taxon>
        <taxon>Bacilli</taxon>
        <taxon>Lactobacillales</taxon>
        <taxon>Enterococcaceae</taxon>
        <taxon>Enterococcus</taxon>
    </lineage>
</organism>
<feature type="coiled-coil region" evidence="8">
    <location>
        <begin position="116"/>
        <end position="143"/>
    </location>
</feature>
<dbReference type="InterPro" id="IPR003661">
    <property type="entry name" value="HisK_dim/P_dom"/>
</dbReference>
<evidence type="ECO:0000256" key="6">
    <source>
        <dbReference type="ARBA" id="ARBA00022777"/>
    </source>
</evidence>
<dbReference type="NCBIfam" id="NF033091">
    <property type="entry name" value="HK_VanS_ACDEFG"/>
    <property type="match status" value="1"/>
</dbReference>
<dbReference type="Gene3D" id="3.30.565.10">
    <property type="entry name" value="Histidine kinase-like ATPase, C-terminal domain"/>
    <property type="match status" value="1"/>
</dbReference>
<keyword evidence="4" id="KW-0597">Phosphoprotein</keyword>
<comment type="caution">
    <text evidence="11">The sequence shown here is derived from an EMBL/GenBank/DDBJ whole genome shotgun (WGS) entry which is preliminary data.</text>
</comment>
<dbReference type="PROSITE" id="PS50109">
    <property type="entry name" value="HIS_KIN"/>
    <property type="match status" value="1"/>
</dbReference>
<keyword evidence="12" id="KW-1185">Reference proteome</keyword>
<evidence type="ECO:0000256" key="9">
    <source>
        <dbReference type="SAM" id="Phobius"/>
    </source>
</evidence>
<feature type="transmembrane region" description="Helical" evidence="9">
    <location>
        <begin position="15"/>
        <end position="36"/>
    </location>
</feature>
<keyword evidence="5" id="KW-0808">Transferase</keyword>
<dbReference type="EMBL" id="JBHSGT010000060">
    <property type="protein sequence ID" value="MFC4710863.1"/>
    <property type="molecule type" value="Genomic_DNA"/>
</dbReference>
<keyword evidence="8" id="KW-0175">Coiled coil</keyword>
<protein>
    <recommendedName>
        <fullName evidence="3">histidine kinase</fullName>
        <ecNumber evidence="3">2.7.13.3</ecNumber>
    </recommendedName>
</protein>
<dbReference type="Gene3D" id="1.10.287.130">
    <property type="match status" value="1"/>
</dbReference>
<dbReference type="GO" id="GO:0016301">
    <property type="term" value="F:kinase activity"/>
    <property type="evidence" value="ECO:0007669"/>
    <property type="project" value="UniProtKB-KW"/>
</dbReference>
<comment type="subcellular location">
    <subcellularLocation>
        <location evidence="2">Membrane</location>
    </subcellularLocation>
</comment>
<sequence length="362" mass="41400">MKNKMYINPLVKKILIQYFLTILILSLILGGTPLLLRRFLLQRVWQDYDFFYPFLSFVGDNLTAIVVAGLLLIWVVTTIYFITKMASYLNELTQGTSQLLAEPEKQLYLSSDLFSVQEEMNLLREQNNRNQRAAKEAEQRKNDLIVYLAHDLRTPLTSVIGYLTLLQEEPDLSATSRARYTGIALDKAHRLEQLIAEFFEITRFNLTTIVLNKEVVDLSLMLEQMSYEFLPILSEKNLTWQLAIEKNCQATVDLEKMERVFDNLIRNAINYSYPNTPLVLSLFVDDAINITLSNSGPTIPPEKIERIFEPFYRMDTSRSTSSGGTGLGLPIAKEIIDAFDGTLTASSEDNLVTFTIRLPKNQ</sequence>
<evidence type="ECO:0000256" key="4">
    <source>
        <dbReference type="ARBA" id="ARBA00022553"/>
    </source>
</evidence>
<evidence type="ECO:0000256" key="2">
    <source>
        <dbReference type="ARBA" id="ARBA00004370"/>
    </source>
</evidence>
<dbReference type="Pfam" id="PF02518">
    <property type="entry name" value="HATPase_c"/>
    <property type="match status" value="1"/>
</dbReference>
<proteinExistence type="predicted"/>
<keyword evidence="6 11" id="KW-0418">Kinase</keyword>
<dbReference type="PANTHER" id="PTHR45453:SF1">
    <property type="entry name" value="PHOSPHATE REGULON SENSOR PROTEIN PHOR"/>
    <property type="match status" value="1"/>
</dbReference>
<dbReference type="InterPro" id="IPR036097">
    <property type="entry name" value="HisK_dim/P_sf"/>
</dbReference>
<dbReference type="RefSeq" id="WP_379966635.1">
    <property type="nucleotide sequence ID" value="NZ_JBHSGT010000060.1"/>
</dbReference>
<dbReference type="PRINTS" id="PR00344">
    <property type="entry name" value="BCTRLSENSOR"/>
</dbReference>
<dbReference type="InterPro" id="IPR005467">
    <property type="entry name" value="His_kinase_dom"/>
</dbReference>
<evidence type="ECO:0000256" key="7">
    <source>
        <dbReference type="ARBA" id="ARBA00023012"/>
    </source>
</evidence>
<evidence type="ECO:0000313" key="12">
    <source>
        <dbReference type="Proteomes" id="UP001596026"/>
    </source>
</evidence>
<dbReference type="SUPFAM" id="SSF55874">
    <property type="entry name" value="ATPase domain of HSP90 chaperone/DNA topoisomerase II/histidine kinase"/>
    <property type="match status" value="1"/>
</dbReference>
<keyword evidence="9" id="KW-0472">Membrane</keyword>
<dbReference type="EC" id="2.7.13.3" evidence="3"/>
<dbReference type="Proteomes" id="UP001596026">
    <property type="component" value="Unassembled WGS sequence"/>
</dbReference>
<feature type="domain" description="Histidine kinase" evidence="10">
    <location>
        <begin position="147"/>
        <end position="362"/>
    </location>
</feature>
<name>A0ABV9M893_9ENTE</name>
<dbReference type="InterPro" id="IPR058212">
    <property type="entry name" value="VanS-like"/>
</dbReference>
<accession>A0ABV9M893</accession>
<keyword evidence="7" id="KW-0902">Two-component regulatory system</keyword>
<feature type="transmembrane region" description="Helical" evidence="9">
    <location>
        <begin position="62"/>
        <end position="82"/>
    </location>
</feature>
<keyword evidence="9" id="KW-1133">Transmembrane helix</keyword>
<reference evidence="12" key="1">
    <citation type="journal article" date="2019" name="Int. J. Syst. Evol. Microbiol.">
        <title>The Global Catalogue of Microorganisms (GCM) 10K type strain sequencing project: providing services to taxonomists for standard genome sequencing and annotation.</title>
        <authorList>
            <consortium name="The Broad Institute Genomics Platform"/>
            <consortium name="The Broad Institute Genome Sequencing Center for Infectious Disease"/>
            <person name="Wu L."/>
            <person name="Ma J."/>
        </authorList>
    </citation>
    <scope>NUCLEOTIDE SEQUENCE [LARGE SCALE GENOMIC DNA]</scope>
    <source>
        <strain evidence="12">CGMCC 1.19061</strain>
    </source>
</reference>
<gene>
    <name evidence="11" type="primary">vanS</name>
    <name evidence="11" type="ORF">ACFO3L_09660</name>
</gene>
<dbReference type="PANTHER" id="PTHR45453">
    <property type="entry name" value="PHOSPHATE REGULON SENSOR PROTEIN PHOR"/>
    <property type="match status" value="1"/>
</dbReference>
<evidence type="ECO:0000313" key="11">
    <source>
        <dbReference type="EMBL" id="MFC4710863.1"/>
    </source>
</evidence>
<dbReference type="CDD" id="cd00082">
    <property type="entry name" value="HisKA"/>
    <property type="match status" value="1"/>
</dbReference>
<dbReference type="SMART" id="SM00388">
    <property type="entry name" value="HisKA"/>
    <property type="match status" value="1"/>
</dbReference>
<dbReference type="InterPro" id="IPR004358">
    <property type="entry name" value="Sig_transdc_His_kin-like_C"/>
</dbReference>
<dbReference type="Pfam" id="PF00512">
    <property type="entry name" value="HisKA"/>
    <property type="match status" value="1"/>
</dbReference>
<comment type="catalytic activity">
    <reaction evidence="1">
        <text>ATP + protein L-histidine = ADP + protein N-phospho-L-histidine.</text>
        <dbReference type="EC" id="2.7.13.3"/>
    </reaction>
</comment>
<evidence type="ECO:0000256" key="8">
    <source>
        <dbReference type="SAM" id="Coils"/>
    </source>
</evidence>
<keyword evidence="9" id="KW-0812">Transmembrane</keyword>